<reference evidence="2 3" key="1">
    <citation type="submission" date="2015-04" db="EMBL/GenBank/DDBJ databases">
        <authorList>
            <person name="Syromyatnikov M.Y."/>
            <person name="Popov V.N."/>
        </authorList>
    </citation>
    <scope>NUCLEOTIDE SEQUENCE [LARGE SCALE GENOMIC DNA]</scope>
    <source>
        <strain evidence="2">WF-38-12</strain>
    </source>
</reference>
<dbReference type="AlphaFoldDB" id="A0A0U1M0N5"/>
<feature type="chain" id="PRO_5006711415" evidence="1">
    <location>
        <begin position="17"/>
        <end position="235"/>
    </location>
</feature>
<keyword evidence="3" id="KW-1185">Reference proteome</keyword>
<dbReference type="STRING" id="28573.A0A0U1M0N5"/>
<dbReference type="OrthoDB" id="5086500at2759"/>
<feature type="signal peptide" evidence="1">
    <location>
        <begin position="1"/>
        <end position="16"/>
    </location>
</feature>
<dbReference type="EMBL" id="CVMT01000005">
    <property type="protein sequence ID" value="CRG89138.1"/>
    <property type="molecule type" value="Genomic_DNA"/>
</dbReference>
<gene>
    <name evidence="2" type="ORF">PISL3812_06174</name>
</gene>
<evidence type="ECO:0000313" key="2">
    <source>
        <dbReference type="EMBL" id="CRG89138.1"/>
    </source>
</evidence>
<dbReference type="OMA" id="TWKQTVT"/>
<name>A0A0U1M0N5_TALIS</name>
<evidence type="ECO:0000313" key="3">
    <source>
        <dbReference type="Proteomes" id="UP000054383"/>
    </source>
</evidence>
<organism evidence="2 3">
    <name type="scientific">Talaromyces islandicus</name>
    <name type="common">Penicillium islandicum</name>
    <dbReference type="NCBI Taxonomy" id="28573"/>
    <lineage>
        <taxon>Eukaryota</taxon>
        <taxon>Fungi</taxon>
        <taxon>Dikarya</taxon>
        <taxon>Ascomycota</taxon>
        <taxon>Pezizomycotina</taxon>
        <taxon>Eurotiomycetes</taxon>
        <taxon>Eurotiomycetidae</taxon>
        <taxon>Eurotiales</taxon>
        <taxon>Trichocomaceae</taxon>
        <taxon>Talaromyces</taxon>
        <taxon>Talaromyces sect. Islandici</taxon>
    </lineage>
</organism>
<accession>A0A0U1M0N5</accession>
<dbReference type="Proteomes" id="UP000054383">
    <property type="component" value="Unassembled WGS sequence"/>
</dbReference>
<evidence type="ECO:0000256" key="1">
    <source>
        <dbReference type="SAM" id="SignalP"/>
    </source>
</evidence>
<sequence>MKFITALAIAPILASASFLPSGKSIKSNKRADTWGGSISLGPTQSTIVHAVTTIIPGDAPSSQNGELFLWPGMSNGTGDLIQTTLESWSDNSWCGATTGQWCVRASVFGSFGQLDGNPSPVSGSEKVKIEYILEDDNETWTQLVTNADTGAQLSTYSLASGPYMTGYGTGTECNDSCTGTIAAQQYVNTTITLANADTTFGDTISTAAGASYTGLSSSQGGKIWTIETMNIPAMS</sequence>
<keyword evidence="1" id="KW-0732">Signal</keyword>
<protein>
    <submittedName>
        <fullName evidence="2">Uncharacterized protein</fullName>
    </submittedName>
</protein>
<proteinExistence type="predicted"/>